<dbReference type="KEGG" id="fmu:J7337_009820"/>
<dbReference type="RefSeq" id="XP_044678009.1">
    <property type="nucleotide sequence ID" value="XM_044827415.1"/>
</dbReference>
<reference evidence="1" key="1">
    <citation type="journal article" date="2021" name="Mol. Plant Microbe Interact.">
        <title>Telomere to telomere genome assembly of Fusarium musae F31, causal agent of crown rot disease of banana.</title>
        <authorList>
            <person name="Degradi L."/>
            <person name="Tava V."/>
            <person name="Kunova A."/>
            <person name="Cortesi P."/>
            <person name="Saracchi M."/>
            <person name="Pasquali M."/>
        </authorList>
    </citation>
    <scope>NUCLEOTIDE SEQUENCE</scope>
    <source>
        <strain evidence="1">F31</strain>
    </source>
</reference>
<dbReference type="EMBL" id="JAHBCI010000007">
    <property type="protein sequence ID" value="KAG9499009.1"/>
    <property type="molecule type" value="Genomic_DNA"/>
</dbReference>
<gene>
    <name evidence="1" type="ORF">J7337_009820</name>
</gene>
<dbReference type="AlphaFoldDB" id="A0A9P8IML6"/>
<keyword evidence="2" id="KW-1185">Reference proteome</keyword>
<comment type="caution">
    <text evidence="1">The sequence shown here is derived from an EMBL/GenBank/DDBJ whole genome shotgun (WGS) entry which is preliminary data.</text>
</comment>
<proteinExistence type="predicted"/>
<name>A0A9P8IML6_9HYPO</name>
<sequence>MQQYGEGPKKSLFFTKLNRDIRQFIYRELLVSPITYIYVFYERRIHGVECRRMECMYGGKIHTNILLTCKAAFNEGAYLFYQLNTFYFNTLSDAVDFFAYIPAAIVRHIRSYEFECLFTGGEQKPIPDFDVLISTLDRYLVRDNVKVELVILLPHFSFYHYMYFTQACKENTIEALWRFLALPKLSAALVILPRGFEEEVQKMLETSGGYHVIGFTYAVGAFFTVLLPTLKHISNPMNGILQPVLRSVWSCEGLGHDAISDQVLLIQRPQVQIKYWGVIS</sequence>
<dbReference type="GeneID" id="68317676"/>
<accession>A0A9P8IML6</accession>
<evidence type="ECO:0000313" key="2">
    <source>
        <dbReference type="Proteomes" id="UP000827133"/>
    </source>
</evidence>
<dbReference type="Proteomes" id="UP000827133">
    <property type="component" value="Unassembled WGS sequence"/>
</dbReference>
<organism evidence="1 2">
    <name type="scientific">Fusarium musae</name>
    <dbReference type="NCBI Taxonomy" id="1042133"/>
    <lineage>
        <taxon>Eukaryota</taxon>
        <taxon>Fungi</taxon>
        <taxon>Dikarya</taxon>
        <taxon>Ascomycota</taxon>
        <taxon>Pezizomycotina</taxon>
        <taxon>Sordariomycetes</taxon>
        <taxon>Hypocreomycetidae</taxon>
        <taxon>Hypocreales</taxon>
        <taxon>Nectriaceae</taxon>
        <taxon>Fusarium</taxon>
    </lineage>
</organism>
<protein>
    <submittedName>
        <fullName evidence="1">Uncharacterized protein</fullName>
    </submittedName>
</protein>
<evidence type="ECO:0000313" key="1">
    <source>
        <dbReference type="EMBL" id="KAG9499009.1"/>
    </source>
</evidence>